<protein>
    <submittedName>
        <fullName evidence="2">Uncharacterized protein</fullName>
    </submittedName>
</protein>
<dbReference type="Proteomes" id="UP000178919">
    <property type="component" value="Unassembled WGS sequence"/>
</dbReference>
<reference evidence="2 3" key="1">
    <citation type="journal article" date="2016" name="Nat. Commun.">
        <title>Thousands of microbial genomes shed light on interconnected biogeochemical processes in an aquifer system.</title>
        <authorList>
            <person name="Anantharaman K."/>
            <person name="Brown C.T."/>
            <person name="Hug L.A."/>
            <person name="Sharon I."/>
            <person name="Castelle C.J."/>
            <person name="Probst A.J."/>
            <person name="Thomas B.C."/>
            <person name="Singh A."/>
            <person name="Wilkins M.J."/>
            <person name="Karaoz U."/>
            <person name="Brodie E.L."/>
            <person name="Williams K.H."/>
            <person name="Hubbard S.S."/>
            <person name="Banfield J.F."/>
        </authorList>
    </citation>
    <scope>NUCLEOTIDE SEQUENCE [LARGE SCALE GENOMIC DNA]</scope>
</reference>
<evidence type="ECO:0000313" key="2">
    <source>
        <dbReference type="EMBL" id="OGG79317.1"/>
    </source>
</evidence>
<organism evidence="2 3">
    <name type="scientific">Candidatus Kaiserbacteria bacterium RIFCSPLOWO2_02_FULL_55_12</name>
    <dbReference type="NCBI Taxonomy" id="1798522"/>
    <lineage>
        <taxon>Bacteria</taxon>
        <taxon>Candidatus Kaiseribacteriota</taxon>
    </lineage>
</organism>
<sequence length="169" mass="18496">MAFYTNISNSSAVPFGGKHHVIEQGEIMFWTIILFAVGCIGMVWAIYFAVQKSSLDNIWSSAIIALIAFGFVTFMVSPVDIGYGKVSEKAEPYTKRLEEGEPYQVLASAKDSEDLIVVVKKDSRIPGEVRVIRVKGPNPPQHFTLVNGEPVAIVPPVPPITLSHPLGKK</sequence>
<gene>
    <name evidence="2" type="ORF">A3J11_02100</name>
</gene>
<feature type="transmembrane region" description="Helical" evidence="1">
    <location>
        <begin position="57"/>
        <end position="76"/>
    </location>
</feature>
<dbReference type="EMBL" id="MFMJ01000019">
    <property type="protein sequence ID" value="OGG79317.1"/>
    <property type="molecule type" value="Genomic_DNA"/>
</dbReference>
<feature type="transmembrane region" description="Helical" evidence="1">
    <location>
        <begin position="27"/>
        <end position="50"/>
    </location>
</feature>
<dbReference type="AlphaFoldDB" id="A0A1F6F0D6"/>
<comment type="caution">
    <text evidence="2">The sequence shown here is derived from an EMBL/GenBank/DDBJ whole genome shotgun (WGS) entry which is preliminary data.</text>
</comment>
<keyword evidence="1" id="KW-1133">Transmembrane helix</keyword>
<evidence type="ECO:0000313" key="3">
    <source>
        <dbReference type="Proteomes" id="UP000178919"/>
    </source>
</evidence>
<accession>A0A1F6F0D6</accession>
<keyword evidence="1" id="KW-0812">Transmembrane</keyword>
<evidence type="ECO:0000256" key="1">
    <source>
        <dbReference type="SAM" id="Phobius"/>
    </source>
</evidence>
<keyword evidence="1" id="KW-0472">Membrane</keyword>
<proteinExistence type="predicted"/>
<name>A0A1F6F0D6_9BACT</name>